<keyword evidence="2" id="KW-1185">Reference proteome</keyword>
<dbReference type="EMBL" id="BGPR01025141">
    <property type="protein sequence ID" value="GBN93790.1"/>
    <property type="molecule type" value="Genomic_DNA"/>
</dbReference>
<evidence type="ECO:0000313" key="2">
    <source>
        <dbReference type="Proteomes" id="UP000499080"/>
    </source>
</evidence>
<comment type="caution">
    <text evidence="1">The sequence shown here is derived from an EMBL/GenBank/DDBJ whole genome shotgun (WGS) entry which is preliminary data.</text>
</comment>
<sequence length="89" mass="9824">VVTIEGFGRPSVPTAEKSLVNRPIVVPADVLQTPPWSYSSQNDASVFMTNRFSLCPLFEHLWDVIGHQSSTLPNPKMKRNRAITSTVSA</sequence>
<feature type="non-terminal residue" evidence="1">
    <location>
        <position position="1"/>
    </location>
</feature>
<accession>A0A4Y2T1L9</accession>
<organism evidence="1 2">
    <name type="scientific">Araneus ventricosus</name>
    <name type="common">Orbweaver spider</name>
    <name type="synonym">Epeira ventricosa</name>
    <dbReference type="NCBI Taxonomy" id="182803"/>
    <lineage>
        <taxon>Eukaryota</taxon>
        <taxon>Metazoa</taxon>
        <taxon>Ecdysozoa</taxon>
        <taxon>Arthropoda</taxon>
        <taxon>Chelicerata</taxon>
        <taxon>Arachnida</taxon>
        <taxon>Araneae</taxon>
        <taxon>Araneomorphae</taxon>
        <taxon>Entelegynae</taxon>
        <taxon>Araneoidea</taxon>
        <taxon>Araneidae</taxon>
        <taxon>Araneus</taxon>
    </lineage>
</organism>
<reference evidence="1 2" key="1">
    <citation type="journal article" date="2019" name="Sci. Rep.">
        <title>Orb-weaving spider Araneus ventricosus genome elucidates the spidroin gene catalogue.</title>
        <authorList>
            <person name="Kono N."/>
            <person name="Nakamura H."/>
            <person name="Ohtoshi R."/>
            <person name="Moran D.A.P."/>
            <person name="Shinohara A."/>
            <person name="Yoshida Y."/>
            <person name="Fujiwara M."/>
            <person name="Mori M."/>
            <person name="Tomita M."/>
            <person name="Arakawa K."/>
        </authorList>
    </citation>
    <scope>NUCLEOTIDE SEQUENCE [LARGE SCALE GENOMIC DNA]</scope>
</reference>
<proteinExistence type="predicted"/>
<gene>
    <name evidence="1" type="ORF">AVEN_232894_1</name>
</gene>
<evidence type="ECO:0000313" key="1">
    <source>
        <dbReference type="EMBL" id="GBN93790.1"/>
    </source>
</evidence>
<dbReference type="Proteomes" id="UP000499080">
    <property type="component" value="Unassembled WGS sequence"/>
</dbReference>
<protein>
    <submittedName>
        <fullName evidence="1">Uncharacterized protein</fullName>
    </submittedName>
</protein>
<name>A0A4Y2T1L9_ARAVE</name>
<dbReference type="AlphaFoldDB" id="A0A4Y2T1L9"/>